<protein>
    <submittedName>
        <fullName evidence="1">Fimbrial protein FimI</fullName>
    </submittedName>
</protein>
<evidence type="ECO:0000313" key="1">
    <source>
        <dbReference type="EMBL" id="VDZ95409.1"/>
    </source>
</evidence>
<reference evidence="1 2" key="1">
    <citation type="submission" date="2018-12" db="EMBL/GenBank/DDBJ databases">
        <authorList>
            <consortium name="Pathogen Informatics"/>
        </authorList>
    </citation>
    <scope>NUCLEOTIDE SEQUENCE [LARGE SCALE GENOMIC DNA]</scope>
    <source>
        <strain evidence="1 2">NCTC129</strain>
    </source>
</reference>
<accession>A0A447MWN3</accession>
<organism evidence="1 2">
    <name type="scientific">Salmonella enterica I</name>
    <dbReference type="NCBI Taxonomy" id="59201"/>
    <lineage>
        <taxon>Bacteria</taxon>
        <taxon>Pseudomonadati</taxon>
        <taxon>Pseudomonadota</taxon>
        <taxon>Gammaproteobacteria</taxon>
        <taxon>Enterobacterales</taxon>
        <taxon>Enterobacteriaceae</taxon>
        <taxon>Salmonella</taxon>
    </lineage>
</organism>
<dbReference type="EMBL" id="LR134140">
    <property type="protein sequence ID" value="VDZ95409.1"/>
    <property type="molecule type" value="Genomic_DNA"/>
</dbReference>
<proteinExistence type="predicted"/>
<gene>
    <name evidence="1" type="ORF">NCTC129_01529</name>
</gene>
<evidence type="ECO:0000313" key="2">
    <source>
        <dbReference type="Proteomes" id="UP000282086"/>
    </source>
</evidence>
<name>A0A447MWN3_SALET</name>
<dbReference type="Proteomes" id="UP000282086">
    <property type="component" value="Chromosome"/>
</dbReference>
<dbReference type="AlphaFoldDB" id="A0A447MWN3"/>
<sequence length="107" mass="11789">MSALRFAGVTPAEDPHVFLASGEGIGNAGIGLALFDDQQRQIIPNTLPLHYTPILTSEMTLHFYCPLSGNFRKYDAGTNSFRSVVYAGLPMNFLADVTQCKRYFLPC</sequence>